<evidence type="ECO:0000313" key="6">
    <source>
        <dbReference type="EMBL" id="PIS14538.1"/>
    </source>
</evidence>
<name>A0A2H0WRH9_9BACT</name>
<dbReference type="GO" id="GO:0071555">
    <property type="term" value="P:cell wall organization"/>
    <property type="evidence" value="ECO:0007669"/>
    <property type="project" value="TreeGrafter"/>
</dbReference>
<dbReference type="Gene3D" id="3.40.710.10">
    <property type="entry name" value="DD-peptidase/beta-lactamase superfamily"/>
    <property type="match status" value="1"/>
</dbReference>
<dbReference type="InterPro" id="IPR001460">
    <property type="entry name" value="PCN-bd_Tpept"/>
</dbReference>
<gene>
    <name evidence="6" type="ORF">COT64_02170</name>
</gene>
<feature type="transmembrane region" description="Helical" evidence="3">
    <location>
        <begin position="25"/>
        <end position="43"/>
    </location>
</feature>
<dbReference type="SUPFAM" id="SSF56601">
    <property type="entry name" value="beta-lactamase/transpeptidase-like"/>
    <property type="match status" value="1"/>
</dbReference>
<dbReference type="Pfam" id="PF03717">
    <property type="entry name" value="PBP_dimer"/>
    <property type="match status" value="1"/>
</dbReference>
<dbReference type="InterPro" id="IPR050515">
    <property type="entry name" value="Beta-lactam/transpept"/>
</dbReference>
<dbReference type="InterPro" id="IPR012338">
    <property type="entry name" value="Beta-lactam/transpept-like"/>
</dbReference>
<dbReference type="SUPFAM" id="SSF56519">
    <property type="entry name" value="Penicillin binding protein dimerisation domain"/>
    <property type="match status" value="1"/>
</dbReference>
<organism evidence="6 7">
    <name type="scientific">Candidatus Shapirobacteria bacterium CG09_land_8_20_14_0_10_39_12</name>
    <dbReference type="NCBI Taxonomy" id="1974885"/>
    <lineage>
        <taxon>Bacteria</taxon>
        <taxon>Candidatus Shapironibacteriota</taxon>
    </lineage>
</organism>
<evidence type="ECO:0000313" key="7">
    <source>
        <dbReference type="Proteomes" id="UP000230775"/>
    </source>
</evidence>
<dbReference type="InterPro" id="IPR005311">
    <property type="entry name" value="PBP_dimer"/>
</dbReference>
<dbReference type="Pfam" id="PF00905">
    <property type="entry name" value="Transpeptidase"/>
    <property type="match status" value="1"/>
</dbReference>
<dbReference type="EMBL" id="PEZI01000044">
    <property type="protein sequence ID" value="PIS14538.1"/>
    <property type="molecule type" value="Genomic_DNA"/>
</dbReference>
<dbReference type="GO" id="GO:0005886">
    <property type="term" value="C:plasma membrane"/>
    <property type="evidence" value="ECO:0007669"/>
    <property type="project" value="TreeGrafter"/>
</dbReference>
<proteinExistence type="predicted"/>
<keyword evidence="3" id="KW-0812">Transmembrane</keyword>
<dbReference type="GO" id="GO:0008658">
    <property type="term" value="F:penicillin binding"/>
    <property type="evidence" value="ECO:0007669"/>
    <property type="project" value="InterPro"/>
</dbReference>
<dbReference type="Proteomes" id="UP000230775">
    <property type="component" value="Unassembled WGS sequence"/>
</dbReference>
<feature type="domain" description="Penicillin-binding protein dimerisation" evidence="5">
    <location>
        <begin position="66"/>
        <end position="216"/>
    </location>
</feature>
<dbReference type="AlphaFoldDB" id="A0A2H0WRH9"/>
<protein>
    <recommendedName>
        <fullName evidence="8">Penicillin-binding protein 2</fullName>
    </recommendedName>
</protein>
<reference evidence="7" key="1">
    <citation type="submission" date="2017-09" db="EMBL/GenBank/DDBJ databases">
        <title>Depth-based differentiation of microbial function through sediment-hosted aquifers and enrichment of novel symbionts in the deep terrestrial subsurface.</title>
        <authorList>
            <person name="Probst A.J."/>
            <person name="Ladd B."/>
            <person name="Jarett J.K."/>
            <person name="Geller-Mcgrath D.E."/>
            <person name="Sieber C.M.K."/>
            <person name="Emerson J.B."/>
            <person name="Anantharaman K."/>
            <person name="Thomas B.C."/>
            <person name="Malmstrom R."/>
            <person name="Stieglmeier M."/>
            <person name="Klingl A."/>
            <person name="Woyke T."/>
            <person name="Ryan C.M."/>
            <person name="Banfield J.F."/>
        </authorList>
    </citation>
    <scope>NUCLEOTIDE SEQUENCE [LARGE SCALE GENOMIC DNA]</scope>
</reference>
<dbReference type="PANTHER" id="PTHR30627">
    <property type="entry name" value="PEPTIDOGLYCAN D,D-TRANSPEPTIDASE"/>
    <property type="match status" value="1"/>
</dbReference>
<dbReference type="PANTHER" id="PTHR30627:SF1">
    <property type="entry name" value="PEPTIDOGLYCAN D,D-TRANSPEPTIDASE FTSI"/>
    <property type="match status" value="1"/>
</dbReference>
<evidence type="ECO:0000256" key="3">
    <source>
        <dbReference type="SAM" id="Phobius"/>
    </source>
</evidence>
<comment type="caution">
    <text evidence="6">The sequence shown here is derived from an EMBL/GenBank/DDBJ whole genome shotgun (WGS) entry which is preliminary data.</text>
</comment>
<evidence type="ECO:0000259" key="4">
    <source>
        <dbReference type="Pfam" id="PF00905"/>
    </source>
</evidence>
<feature type="domain" description="Penicillin-binding protein transpeptidase" evidence="4">
    <location>
        <begin position="259"/>
        <end position="567"/>
    </location>
</feature>
<keyword evidence="2 3" id="KW-0472">Membrane</keyword>
<evidence type="ECO:0000256" key="2">
    <source>
        <dbReference type="ARBA" id="ARBA00023136"/>
    </source>
</evidence>
<evidence type="ECO:0008006" key="8">
    <source>
        <dbReference type="Google" id="ProtNLM"/>
    </source>
</evidence>
<comment type="subcellular location">
    <subcellularLocation>
        <location evidence="1">Membrane</location>
    </subcellularLocation>
</comment>
<dbReference type="Gene3D" id="3.30.450.330">
    <property type="match status" value="1"/>
</dbReference>
<evidence type="ECO:0000259" key="5">
    <source>
        <dbReference type="Pfam" id="PF03717"/>
    </source>
</evidence>
<dbReference type="Gene3D" id="3.90.1310.10">
    <property type="entry name" value="Penicillin-binding protein 2a (Domain 2)"/>
    <property type="match status" value="1"/>
</dbReference>
<evidence type="ECO:0000256" key="1">
    <source>
        <dbReference type="ARBA" id="ARBA00004370"/>
    </source>
</evidence>
<dbReference type="InterPro" id="IPR036138">
    <property type="entry name" value="PBP_dimer_sf"/>
</dbReference>
<sequence>MGCLCSLLTIFQLLLKDKMEKRVKFLIIFFLFSFSAILSKLFYWQIVKRKFLLALAVNQQTISYTIASSRGKIYSKDSFPLVLNQPSYLLFADPSLLKISTAELESLVKPIIQKGNFDNKLLSDKNLHWFPLAKNLTAETKNNIENLKIEGLGFEENTIRYYPEASMSAHLLGFVGEDEKSDPKGYFGLEGFYDYEIKGKFGSRTFEQDALGRPVALSEELVEKPIAGSNLLLHIDRPLQFLVEKRLKEGIEKYSALSGTVIVMNPGSGAILAMASFPGYSPSSYFNSDTELFRNPSISTSFEPGSIFKVIVMASALDSGTVNLNDTCTICYGPRTIGEYTIKTWNEKYYPSSSLTDILVHSDNVGMVYVAEKLGKEKMYDYLKNFGFGQITGIDLQGEVSPPLRSKNDWGDIDLATASFGQGIAVTPIQFLTAVSAIANKGELYEPQVVNKIFDDFRQVAISPVKKKRVISEQTAKILTQMMVEAVDRGESKWAKPGGYKIAGKTGTAQIPIAGHYDPQKTVASFVGFAPADNPGFVMLVSLNEPKSSPWGSETAAPLWFDIAKDIFKLGGVSPG</sequence>
<accession>A0A2H0WRH9</accession>
<keyword evidence="3" id="KW-1133">Transmembrane helix</keyword>